<gene>
    <name evidence="1" type="ORF">COY66_04985</name>
</gene>
<evidence type="ECO:0000313" key="2">
    <source>
        <dbReference type="Proteomes" id="UP000230779"/>
    </source>
</evidence>
<dbReference type="Proteomes" id="UP000230779">
    <property type="component" value="Unassembled WGS sequence"/>
</dbReference>
<name>A0A2M7RH56_9BACT</name>
<evidence type="ECO:0000313" key="1">
    <source>
        <dbReference type="EMBL" id="PIY96080.1"/>
    </source>
</evidence>
<dbReference type="EMBL" id="PFMD01000058">
    <property type="protein sequence ID" value="PIY96080.1"/>
    <property type="molecule type" value="Genomic_DNA"/>
</dbReference>
<proteinExistence type="predicted"/>
<reference evidence="1 2" key="1">
    <citation type="submission" date="2017-09" db="EMBL/GenBank/DDBJ databases">
        <title>Depth-based differentiation of microbial function through sediment-hosted aquifers and enrichment of novel symbionts in the deep terrestrial subsurface.</title>
        <authorList>
            <person name="Probst A.J."/>
            <person name="Ladd B."/>
            <person name="Jarett J.K."/>
            <person name="Geller-Mcgrath D.E."/>
            <person name="Sieber C.M."/>
            <person name="Emerson J.B."/>
            <person name="Anantharaman K."/>
            <person name="Thomas B.C."/>
            <person name="Malmstrom R."/>
            <person name="Stieglmeier M."/>
            <person name="Klingl A."/>
            <person name="Woyke T."/>
            <person name="Ryan C.M."/>
            <person name="Banfield J.F."/>
        </authorList>
    </citation>
    <scope>NUCLEOTIDE SEQUENCE [LARGE SCALE GENOMIC DNA]</scope>
    <source>
        <strain evidence="1">CG_4_10_14_0_8_um_filter_42_10</strain>
    </source>
</reference>
<protein>
    <submittedName>
        <fullName evidence="1">Uncharacterized protein</fullName>
    </submittedName>
</protein>
<organism evidence="1 2">
    <name type="scientific">Candidatus Kerfeldbacteria bacterium CG_4_10_14_0_8_um_filter_42_10</name>
    <dbReference type="NCBI Taxonomy" id="2014248"/>
    <lineage>
        <taxon>Bacteria</taxon>
        <taxon>Candidatus Kerfeldiibacteriota</taxon>
    </lineage>
</organism>
<sequence>MAKAAISTSNINSDQYLRNVLGKIQDTFCYTLLNSAGLAIGSSSKAAVLIANTIYGSFNGAVSVKTTAEIALAGTVTNAKFNVFVLTLKSDGTVTATMGTEGATIGAVVLPAIPTNEAVIGMVIINPTGTGNFVGGTTELDDATVAPNAVYLDMVYPINWTLMENL</sequence>
<comment type="caution">
    <text evidence="1">The sequence shown here is derived from an EMBL/GenBank/DDBJ whole genome shotgun (WGS) entry which is preliminary data.</text>
</comment>
<dbReference type="AlphaFoldDB" id="A0A2M7RH56"/>
<accession>A0A2M7RH56</accession>